<name>A0ABT0XRP8_9ACTN</name>
<accession>A0ABT0XRP8</accession>
<dbReference type="Pfam" id="PF00326">
    <property type="entry name" value="Peptidase_S9"/>
    <property type="match status" value="1"/>
</dbReference>
<comment type="caution">
    <text evidence="4">The sequence shown here is derived from an EMBL/GenBank/DDBJ whole genome shotgun (WGS) entry which is preliminary data.</text>
</comment>
<dbReference type="Gene3D" id="2.60.40.2180">
    <property type="match status" value="1"/>
</dbReference>
<evidence type="ECO:0000313" key="4">
    <source>
        <dbReference type="EMBL" id="MCM4076449.1"/>
    </source>
</evidence>
<feature type="domain" description="Peptidase S9 prolyl oligopeptidase catalytic" evidence="3">
    <location>
        <begin position="262"/>
        <end position="324"/>
    </location>
</feature>
<reference evidence="4 5" key="1">
    <citation type="submission" date="2022-06" db="EMBL/GenBank/DDBJ databases">
        <title>Actinoplanes abujensis sp. nov., isolated from Nigerian arid soil.</title>
        <authorList>
            <person name="Ding P."/>
        </authorList>
    </citation>
    <scope>NUCLEOTIDE SEQUENCE [LARGE SCALE GENOMIC DNA]</scope>
    <source>
        <strain evidence="5">TRM88002</strain>
    </source>
</reference>
<dbReference type="Proteomes" id="UP001523216">
    <property type="component" value="Unassembled WGS sequence"/>
</dbReference>
<proteinExistence type="predicted"/>
<evidence type="ECO:0000313" key="5">
    <source>
        <dbReference type="Proteomes" id="UP001523216"/>
    </source>
</evidence>
<dbReference type="RefSeq" id="WP_251796356.1">
    <property type="nucleotide sequence ID" value="NZ_JAMQOL010000003.1"/>
</dbReference>
<evidence type="ECO:0000256" key="2">
    <source>
        <dbReference type="ARBA" id="ARBA00022801"/>
    </source>
</evidence>
<evidence type="ECO:0000256" key="1">
    <source>
        <dbReference type="ARBA" id="ARBA00022729"/>
    </source>
</evidence>
<dbReference type="InterPro" id="IPR029058">
    <property type="entry name" value="AB_hydrolase_fold"/>
</dbReference>
<dbReference type="Gene3D" id="3.40.50.1820">
    <property type="entry name" value="alpha/beta hydrolase"/>
    <property type="match status" value="1"/>
</dbReference>
<organism evidence="4 5">
    <name type="scientific">Paractinoplanes hotanensis</name>
    <dbReference type="NCBI Taxonomy" id="2906497"/>
    <lineage>
        <taxon>Bacteria</taxon>
        <taxon>Bacillati</taxon>
        <taxon>Actinomycetota</taxon>
        <taxon>Actinomycetes</taxon>
        <taxon>Micromonosporales</taxon>
        <taxon>Micromonosporaceae</taxon>
        <taxon>Paractinoplanes</taxon>
    </lineage>
</organism>
<sequence length="418" mass="45276">MATPISRRSVLAAGAGAAAGLALPGAAAQASRSSTEVRFTLGAETLDGGEQVTSLTLATGRLGRVDPASLTTGTFTVHAKATSPIPLAPGDLIFTEYDLDRTVTGARVGRDGDIVLDLAYAEGQTGGGTLGYIVSRGRNVQLDLVYTITQNSPVVVRGRPVTFTSFEQGRLSNPEVDAFSYHTSGSGMKYRLYSPSRHRHGRRPLVVWLHGGGEGASLPDNYYDNETPLRANRGALGFATREAQRIFDGAYVVAPQSQSFWLEDGDRFAPQIRDIIRGVARRHPIDRDRISVVGCSNGGYMSLKMTVEYPDLFASSVPICGVVQSLQPGGGRQITDAELQAITTPTWLVTSRDDTTVPPEPNTVHAHDLIPGSLLTLYDNVTWNGHRFAGHWSWIYVARNDPRQNGLTVWQWMARQRA</sequence>
<dbReference type="InterPro" id="IPR001375">
    <property type="entry name" value="Peptidase_S9_cat"/>
</dbReference>
<dbReference type="PROSITE" id="PS51318">
    <property type="entry name" value="TAT"/>
    <property type="match status" value="1"/>
</dbReference>
<keyword evidence="2" id="KW-0378">Hydrolase</keyword>
<dbReference type="InterPro" id="IPR050955">
    <property type="entry name" value="Plant_Biomass_Hydrol_Est"/>
</dbReference>
<dbReference type="PANTHER" id="PTHR43037:SF5">
    <property type="entry name" value="FERULOYL ESTERASE"/>
    <property type="match status" value="1"/>
</dbReference>
<keyword evidence="1" id="KW-0732">Signal</keyword>
<dbReference type="PANTHER" id="PTHR43037">
    <property type="entry name" value="UNNAMED PRODUCT-RELATED"/>
    <property type="match status" value="1"/>
</dbReference>
<keyword evidence="5" id="KW-1185">Reference proteome</keyword>
<dbReference type="SUPFAM" id="SSF53474">
    <property type="entry name" value="alpha/beta-Hydrolases"/>
    <property type="match status" value="1"/>
</dbReference>
<gene>
    <name evidence="4" type="ORF">LXN57_02595</name>
</gene>
<dbReference type="EMBL" id="JAMQOL010000003">
    <property type="protein sequence ID" value="MCM4076449.1"/>
    <property type="molecule type" value="Genomic_DNA"/>
</dbReference>
<evidence type="ECO:0000259" key="3">
    <source>
        <dbReference type="Pfam" id="PF00326"/>
    </source>
</evidence>
<protein>
    <submittedName>
        <fullName evidence="4">Prolyl oligopeptidase family serine peptidase</fullName>
    </submittedName>
</protein>
<dbReference type="InterPro" id="IPR006311">
    <property type="entry name" value="TAT_signal"/>
</dbReference>